<dbReference type="EMBL" id="CAMAPE010000053">
    <property type="protein sequence ID" value="CAH9110151.1"/>
    <property type="molecule type" value="Genomic_DNA"/>
</dbReference>
<name>A0A9P0ZPG9_CUSEU</name>
<comment type="caution">
    <text evidence="1">The sequence shown here is derived from an EMBL/GenBank/DDBJ whole genome shotgun (WGS) entry which is preliminary data.</text>
</comment>
<evidence type="ECO:0000313" key="2">
    <source>
        <dbReference type="Proteomes" id="UP001152484"/>
    </source>
</evidence>
<accession>A0A9P0ZPG9</accession>
<keyword evidence="2" id="KW-1185">Reference proteome</keyword>
<dbReference type="Proteomes" id="UP001152484">
    <property type="component" value="Unassembled WGS sequence"/>
</dbReference>
<organism evidence="1 2">
    <name type="scientific">Cuscuta europaea</name>
    <name type="common">European dodder</name>
    <dbReference type="NCBI Taxonomy" id="41803"/>
    <lineage>
        <taxon>Eukaryota</taxon>
        <taxon>Viridiplantae</taxon>
        <taxon>Streptophyta</taxon>
        <taxon>Embryophyta</taxon>
        <taxon>Tracheophyta</taxon>
        <taxon>Spermatophyta</taxon>
        <taxon>Magnoliopsida</taxon>
        <taxon>eudicotyledons</taxon>
        <taxon>Gunneridae</taxon>
        <taxon>Pentapetalae</taxon>
        <taxon>asterids</taxon>
        <taxon>lamiids</taxon>
        <taxon>Solanales</taxon>
        <taxon>Convolvulaceae</taxon>
        <taxon>Cuscuteae</taxon>
        <taxon>Cuscuta</taxon>
        <taxon>Cuscuta subgen. Cuscuta</taxon>
    </lineage>
</organism>
<dbReference type="AlphaFoldDB" id="A0A9P0ZPG9"/>
<protein>
    <submittedName>
        <fullName evidence="1">Uncharacterized protein</fullName>
    </submittedName>
</protein>
<evidence type="ECO:0000313" key="1">
    <source>
        <dbReference type="EMBL" id="CAH9110151.1"/>
    </source>
</evidence>
<sequence>MSQSGINCTWPLAGCPLLERDAGPCGRRWQIGPSMIYDPISV</sequence>
<gene>
    <name evidence="1" type="ORF">CEURO_LOCUS18738</name>
</gene>
<reference evidence="1" key="1">
    <citation type="submission" date="2022-07" db="EMBL/GenBank/DDBJ databases">
        <authorList>
            <person name="Macas J."/>
            <person name="Novak P."/>
            <person name="Neumann P."/>
        </authorList>
    </citation>
    <scope>NUCLEOTIDE SEQUENCE</scope>
</reference>
<proteinExistence type="predicted"/>